<reference evidence="3" key="1">
    <citation type="submission" date="2017-02" db="EMBL/GenBank/DDBJ databases">
        <authorList>
            <person name="Rodrigo-Torres L."/>
            <person name="Arahal R.D."/>
            <person name="Lucena T."/>
        </authorList>
    </citation>
    <scope>NUCLEOTIDE SEQUENCE [LARGE SCALE GENOMIC DNA]</scope>
    <source>
        <strain evidence="3">CECT 7878</strain>
    </source>
</reference>
<dbReference type="Pfam" id="PF06798">
    <property type="entry name" value="PrkA"/>
    <property type="match status" value="1"/>
</dbReference>
<dbReference type="Proteomes" id="UP000188276">
    <property type="component" value="Unassembled WGS sequence"/>
</dbReference>
<dbReference type="OrthoDB" id="9761914at2"/>
<evidence type="ECO:0000259" key="1">
    <source>
        <dbReference type="SMART" id="SM00763"/>
    </source>
</evidence>
<dbReference type="PANTHER" id="PTHR30267:SF2">
    <property type="entry name" value="PROTEIN PRKA"/>
    <property type="match status" value="1"/>
</dbReference>
<dbReference type="InterPro" id="IPR013153">
    <property type="entry name" value="Prk_AAA"/>
</dbReference>
<dbReference type="Pfam" id="PF08298">
    <property type="entry name" value="AAA_PrkA"/>
    <property type="match status" value="1"/>
</dbReference>
<dbReference type="InterPro" id="IPR016230">
    <property type="entry name" value="PrkA/YeaG"/>
</dbReference>
<dbReference type="SMART" id="SM00763">
    <property type="entry name" value="AAA_PrkA"/>
    <property type="match status" value="1"/>
</dbReference>
<dbReference type="AlphaFoldDB" id="A0A1R4LPT3"/>
<dbReference type="PANTHER" id="PTHR30267">
    <property type="entry name" value="PROTEIN KINASE PRKA"/>
    <property type="match status" value="1"/>
</dbReference>
<sequence>MSIFDHFQARYEAAKEEELSLQDFLQLCKEDKSAYANAAERLLLAIGEPKVIDTSKDPRLSRIFSNRVISRYDTFKDFYGMEESIEQIVSYLKHAAQGLEERKQILYLLGPVGGGKSSLAEKLKSLMQQMPIYVLSANGQRSPVNDHPFCLFDISEDGELLKTEYGIDQRYLRTIMSPWAAKRLHEFGGDITKFKVVKLRPSILDQIAIAKTEPGDENNQDISSLVGKVDIRKLEHFSQDDPDAYSYSGALCRSNQGLMEFVEMFKAPIKVLHPLLTATQEGNYNGTEGLSALPFEGMILAHSNESEWQAFRNNKNNEAFLDRVYIVKVPYCLRVSEEVKIYQKLLDHSELSLAPCSPSTLETLAQFSVLSRLKVPENSSIFSKMRVYDGETLKDTDPKAKSYQEYRDYAGVDEGMNGLSTRFAFKILSRVFNFDQTEVAANPVHLFYVIEQQIEREQFPQDTAERYLEYLKGYLVPRYVEFIGKEIQTAYLESYSEYGQNIFDRYVTYADFWIQDQEYRDPETGQLFDRSALNSELEKIEKTAGISNPKDFRNEIVNFVLRARANNSGKNPAWTSYEKLRTVIEKKMFSNTEELLPVISFNTKTSSEEQRKHDDFVARMMEKGYTEKQVRLLSEWYLRVRKSS</sequence>
<organism evidence="2 3">
    <name type="scientific">Vibrio ruber (strain DSM 16370 / JCM 11486 / BCRC 17186 / CECT 7878 / LMG 23124 / VR1)</name>
    <dbReference type="NCBI Taxonomy" id="1123498"/>
    <lineage>
        <taxon>Bacteria</taxon>
        <taxon>Pseudomonadati</taxon>
        <taxon>Pseudomonadota</taxon>
        <taxon>Gammaproteobacteria</taxon>
        <taxon>Vibrionales</taxon>
        <taxon>Vibrionaceae</taxon>
        <taxon>Vibrio</taxon>
    </lineage>
</organism>
<dbReference type="RefSeq" id="WP_077336858.1">
    <property type="nucleotide sequence ID" value="NZ_FULE01000042.1"/>
</dbReference>
<name>A0A1R4LPT3_VIBR1</name>
<dbReference type="EMBL" id="FULE01000042">
    <property type="protein sequence ID" value="SJN58602.1"/>
    <property type="molecule type" value="Genomic_DNA"/>
</dbReference>
<proteinExistence type="predicted"/>
<gene>
    <name evidence="2" type="ORF">VR7878_02938</name>
</gene>
<dbReference type="InterPro" id="IPR027417">
    <property type="entry name" value="P-loop_NTPase"/>
</dbReference>
<dbReference type="InterPro" id="IPR057741">
    <property type="entry name" value="YeaG"/>
</dbReference>
<keyword evidence="3" id="KW-1185">Reference proteome</keyword>
<feature type="domain" description="PrkA AAA" evidence="1">
    <location>
        <begin position="19"/>
        <end position="380"/>
    </location>
</feature>
<dbReference type="STRING" id="1123498.VR7878_02938"/>
<evidence type="ECO:0000313" key="3">
    <source>
        <dbReference type="Proteomes" id="UP000188276"/>
    </source>
</evidence>
<dbReference type="GO" id="GO:0004672">
    <property type="term" value="F:protein kinase activity"/>
    <property type="evidence" value="ECO:0007669"/>
    <property type="project" value="InterPro"/>
</dbReference>
<dbReference type="NCBIfam" id="NF011999">
    <property type="entry name" value="PRK15455.1"/>
    <property type="match status" value="1"/>
</dbReference>
<protein>
    <submittedName>
        <fullName evidence="2">PrkA AAA domain protein</fullName>
    </submittedName>
</protein>
<dbReference type="Gene3D" id="3.40.50.300">
    <property type="entry name" value="P-loop containing nucleotide triphosphate hydrolases"/>
    <property type="match status" value="1"/>
</dbReference>
<accession>A0A1R4LPT3</accession>
<dbReference type="PIRSF" id="PIRSF000549">
    <property type="entry name" value="Ser_prot_kin"/>
    <property type="match status" value="1"/>
</dbReference>
<dbReference type="InterPro" id="IPR010650">
    <property type="entry name" value="PrkA_C"/>
</dbReference>
<dbReference type="SUPFAM" id="SSF52540">
    <property type="entry name" value="P-loop containing nucleoside triphosphate hydrolases"/>
    <property type="match status" value="1"/>
</dbReference>
<evidence type="ECO:0000313" key="2">
    <source>
        <dbReference type="EMBL" id="SJN58602.1"/>
    </source>
</evidence>